<dbReference type="RefSeq" id="WP_153246414.1">
    <property type="nucleotide sequence ID" value="NZ_JAAMYB010000016.1"/>
</dbReference>
<dbReference type="EMBL" id="JAAMYB010000016">
    <property type="protein sequence ID" value="MCD3195780.1"/>
    <property type="molecule type" value="Genomic_DNA"/>
</dbReference>
<protein>
    <submittedName>
        <fullName evidence="1">Trypsin-like peptidase domain-containing protein</fullName>
    </submittedName>
</protein>
<accession>A0A9Q3VBD9</accession>
<gene>
    <name evidence="1" type="ORF">G8S53_10875</name>
</gene>
<dbReference type="Gene3D" id="2.40.10.10">
    <property type="entry name" value="Trypsin-like serine proteases"/>
    <property type="match status" value="1"/>
</dbReference>
<name>A0A9Q3VBD9_CLOBO</name>
<organism evidence="1 2">
    <name type="scientific">Clostridium botulinum C</name>
    <dbReference type="NCBI Taxonomy" id="36828"/>
    <lineage>
        <taxon>Bacteria</taxon>
        <taxon>Bacillati</taxon>
        <taxon>Bacillota</taxon>
        <taxon>Clostridia</taxon>
        <taxon>Eubacteriales</taxon>
        <taxon>Clostridiaceae</taxon>
        <taxon>Clostridium</taxon>
    </lineage>
</organism>
<dbReference type="InterPro" id="IPR009003">
    <property type="entry name" value="Peptidase_S1_PA"/>
</dbReference>
<dbReference type="SUPFAM" id="SSF50494">
    <property type="entry name" value="Trypsin-like serine proteases"/>
    <property type="match status" value="1"/>
</dbReference>
<evidence type="ECO:0000313" key="2">
    <source>
        <dbReference type="Proteomes" id="UP000813637"/>
    </source>
</evidence>
<dbReference type="InterPro" id="IPR043504">
    <property type="entry name" value="Peptidase_S1_PA_chymotrypsin"/>
</dbReference>
<reference evidence="1" key="2">
    <citation type="journal article" date="2021" name="Microorganisms">
        <title>Extensive Genome Exploration of Clostridium botulinum Group III Field Strains.</title>
        <authorList>
            <person name="Fillo S."/>
            <person name="Giordani F."/>
            <person name="Tonon E."/>
            <person name="Drigo I."/>
            <person name="Anselmo A."/>
            <person name="Fortunato A."/>
            <person name="Lista F."/>
            <person name="Bano L."/>
        </authorList>
    </citation>
    <scope>NUCLEOTIDE SEQUENCE</scope>
    <source>
        <strain evidence="1">IZSVe-TV_9877_3_12</strain>
    </source>
</reference>
<reference evidence="1" key="1">
    <citation type="submission" date="2020-02" db="EMBL/GenBank/DDBJ databases">
        <authorList>
            <person name="Fillo S."/>
            <person name="Giordani F."/>
            <person name="Tonon E."/>
            <person name="Drigo I."/>
            <person name="Anselmo A."/>
            <person name="Fortunato A."/>
            <person name="Bano L."/>
            <person name="Lista F."/>
        </authorList>
    </citation>
    <scope>NUCLEOTIDE SEQUENCE</scope>
    <source>
        <strain evidence="1">IZSVe-TV_9877_3_12</strain>
    </source>
</reference>
<evidence type="ECO:0000313" key="1">
    <source>
        <dbReference type="EMBL" id="MCD3195780.1"/>
    </source>
</evidence>
<sequence length="306" mass="32998">MCNSISLEKKILHIASCNYDYFLNKANVVGVGLGYKIKNGFNTFQKCLSVFVINKLPSCNMSSNDMIPSYYSGIPTDVVNTGAFHFQKLNKKIRPVSGGYDIGPALIRQGGTLGCVVTDDKFLYILTCNHIITFEESLPLNYSITQPSYAYGGDPPKDTIATLSKYVPISYSTSTNEGINYVDCAIAKILNPSEVSSKITFLGNIKGLAKPSLGLYVQKVGVTSELTSGTITSIGTAIKINGLQGESIFLDQITTSKMGDPGDSGSILLNRNKQAIGMFMSGNSTRSTFNPIETVLSNINVKLITS</sequence>
<dbReference type="AlphaFoldDB" id="A0A9Q3VBD9"/>
<proteinExistence type="predicted"/>
<comment type="caution">
    <text evidence="1">The sequence shown here is derived from an EMBL/GenBank/DDBJ whole genome shotgun (WGS) entry which is preliminary data.</text>
</comment>
<dbReference type="Proteomes" id="UP000813637">
    <property type="component" value="Unassembled WGS sequence"/>
</dbReference>